<dbReference type="FunFam" id="1.10.1620.20:FF:000003">
    <property type="entry name" value="Mitochondrial ATP synthase epsilon chain domain-containing protein"/>
    <property type="match status" value="1"/>
</dbReference>
<dbReference type="Pfam" id="PF04627">
    <property type="entry name" value="ATP-synt_Eps"/>
    <property type="match status" value="1"/>
</dbReference>
<feature type="non-terminal residue" evidence="3">
    <location>
        <position position="1"/>
    </location>
</feature>
<reference evidence="3 4" key="1">
    <citation type="submission" date="2015-06" db="EMBL/GenBank/DDBJ databases">
        <title>Survival trade-offs in plant roots during colonization by closely related pathogenic and mutualistic fungi.</title>
        <authorList>
            <person name="Hacquard S."/>
            <person name="Kracher B."/>
            <person name="Hiruma K."/>
            <person name="Weinman A."/>
            <person name="Muench P."/>
            <person name="Garrido Oter R."/>
            <person name="Ver Loren van Themaat E."/>
            <person name="Dallerey J.-F."/>
            <person name="Damm U."/>
            <person name="Henrissat B."/>
            <person name="Lespinet O."/>
            <person name="Thon M."/>
            <person name="Kemen E."/>
            <person name="McHardy A.C."/>
            <person name="Schulze-Lefert P."/>
            <person name="O'Connell R.J."/>
        </authorList>
    </citation>
    <scope>NUCLEOTIDE SEQUENCE [LARGE SCALE GENOMIC DNA]</scope>
    <source>
        <strain evidence="3 4">MAFF 238704</strain>
    </source>
</reference>
<evidence type="ECO:0000256" key="2">
    <source>
        <dbReference type="SAM" id="MobiDB-lite"/>
    </source>
</evidence>
<dbReference type="Gene3D" id="1.10.1620.20">
    <property type="entry name" value="ATP synthase, F1 complex, epsilon subunit superfamily, mitochondrial"/>
    <property type="match status" value="1"/>
</dbReference>
<evidence type="ECO:0000256" key="1">
    <source>
        <dbReference type="ARBA" id="ARBA00009502"/>
    </source>
</evidence>
<dbReference type="CDD" id="cd12153">
    <property type="entry name" value="F1-ATPase_epsilon"/>
    <property type="match status" value="1"/>
</dbReference>
<comment type="caution">
    <text evidence="3">The sequence shown here is derived from an EMBL/GenBank/DDBJ whole genome shotgun (WGS) entry which is preliminary data.</text>
</comment>
<sequence length="92" mass="10403">LITSPSCPHNHVHQHIYTTAKMVFAWKAAGLTYNRYLAVASRVVRRSLKEDKRIAAERRGEMELRFAKWENGKQGEPKPLSQATVTVPPTSS</sequence>
<accession>A0A167ABX2</accession>
<dbReference type="SUPFAM" id="SSF48690">
    <property type="entry name" value="Epsilon subunit of mitochondrial F1F0-ATP synthase"/>
    <property type="match status" value="1"/>
</dbReference>
<protein>
    <submittedName>
        <fullName evidence="3">Mitochondrial atp synthase epsilon chain domain-containing protein</fullName>
    </submittedName>
</protein>
<dbReference type="InterPro" id="IPR036742">
    <property type="entry name" value="ATP_synth_F1_esu_sf_mt"/>
</dbReference>
<name>A0A167ABX2_COLIC</name>
<dbReference type="EMBL" id="LFIW01002015">
    <property type="protein sequence ID" value="KZL79952.1"/>
    <property type="molecule type" value="Genomic_DNA"/>
</dbReference>
<dbReference type="PANTHER" id="PTHR12448">
    <property type="entry name" value="ATP SYNTHASE EPSILON CHAIN, MITOCHONDRIAL"/>
    <property type="match status" value="1"/>
</dbReference>
<dbReference type="STRING" id="1573173.A0A167ABX2"/>
<dbReference type="InterPro" id="IPR006721">
    <property type="entry name" value="ATP_synth_F1_esu_mt"/>
</dbReference>
<feature type="compositionally biased region" description="Polar residues" evidence="2">
    <location>
        <begin position="81"/>
        <end position="92"/>
    </location>
</feature>
<dbReference type="GO" id="GO:0005743">
    <property type="term" value="C:mitochondrial inner membrane"/>
    <property type="evidence" value="ECO:0007669"/>
    <property type="project" value="InterPro"/>
</dbReference>
<keyword evidence="4" id="KW-1185">Reference proteome</keyword>
<gene>
    <name evidence="3" type="ORF">CI238_10216</name>
</gene>
<dbReference type="GO" id="GO:0045259">
    <property type="term" value="C:proton-transporting ATP synthase complex"/>
    <property type="evidence" value="ECO:0007669"/>
    <property type="project" value="InterPro"/>
</dbReference>
<dbReference type="Proteomes" id="UP000076584">
    <property type="component" value="Unassembled WGS sequence"/>
</dbReference>
<dbReference type="AlphaFoldDB" id="A0A167ABX2"/>
<comment type="similarity">
    <text evidence="1">Belongs to the eukaryotic ATPase epsilon family.</text>
</comment>
<organism evidence="3 4">
    <name type="scientific">Colletotrichum incanum</name>
    <name type="common">Soybean anthracnose fungus</name>
    <dbReference type="NCBI Taxonomy" id="1573173"/>
    <lineage>
        <taxon>Eukaryota</taxon>
        <taxon>Fungi</taxon>
        <taxon>Dikarya</taxon>
        <taxon>Ascomycota</taxon>
        <taxon>Pezizomycotina</taxon>
        <taxon>Sordariomycetes</taxon>
        <taxon>Hypocreomycetidae</taxon>
        <taxon>Glomerellales</taxon>
        <taxon>Glomerellaceae</taxon>
        <taxon>Colletotrichum</taxon>
        <taxon>Colletotrichum spaethianum species complex</taxon>
    </lineage>
</organism>
<proteinExistence type="inferred from homology"/>
<dbReference type="GO" id="GO:0046933">
    <property type="term" value="F:proton-transporting ATP synthase activity, rotational mechanism"/>
    <property type="evidence" value="ECO:0007669"/>
    <property type="project" value="InterPro"/>
</dbReference>
<evidence type="ECO:0000313" key="3">
    <source>
        <dbReference type="EMBL" id="KZL79952.1"/>
    </source>
</evidence>
<evidence type="ECO:0000313" key="4">
    <source>
        <dbReference type="Proteomes" id="UP000076584"/>
    </source>
</evidence>
<dbReference type="PANTHER" id="PTHR12448:SF0">
    <property type="entry name" value="ATP SYNTHASE SUBUNIT EPSILON, MITOCHONDRIAL"/>
    <property type="match status" value="1"/>
</dbReference>
<feature type="region of interest" description="Disordered" evidence="2">
    <location>
        <begin position="70"/>
        <end position="92"/>
    </location>
</feature>
<dbReference type="GO" id="GO:0042776">
    <property type="term" value="P:proton motive force-driven mitochondrial ATP synthesis"/>
    <property type="evidence" value="ECO:0007669"/>
    <property type="project" value="TreeGrafter"/>
</dbReference>